<comment type="caution">
    <text evidence="2">The sequence shown here is derived from an EMBL/GenBank/DDBJ whole genome shotgun (WGS) entry which is preliminary data.</text>
</comment>
<gene>
    <name evidence="2" type="ORF">EWH70_22565</name>
</gene>
<accession>A0A4Q7J4F2</accession>
<keyword evidence="3" id="KW-1185">Reference proteome</keyword>
<dbReference type="Proteomes" id="UP000292003">
    <property type="component" value="Unassembled WGS sequence"/>
</dbReference>
<feature type="transmembrane region" description="Helical" evidence="1">
    <location>
        <begin position="62"/>
        <end position="85"/>
    </location>
</feature>
<keyword evidence="1" id="KW-0812">Transmembrane</keyword>
<evidence type="ECO:0000313" key="3">
    <source>
        <dbReference type="Proteomes" id="UP000292003"/>
    </source>
</evidence>
<keyword evidence="1" id="KW-1133">Transmembrane helix</keyword>
<organism evidence="2 3">
    <name type="scientific">Amycolatopsis suaedae</name>
    <dbReference type="NCBI Taxonomy" id="2510978"/>
    <lineage>
        <taxon>Bacteria</taxon>
        <taxon>Bacillati</taxon>
        <taxon>Actinomycetota</taxon>
        <taxon>Actinomycetes</taxon>
        <taxon>Pseudonocardiales</taxon>
        <taxon>Pseudonocardiaceae</taxon>
        <taxon>Amycolatopsis</taxon>
    </lineage>
</organism>
<dbReference type="OrthoDB" id="3623011at2"/>
<feature type="transmembrane region" description="Helical" evidence="1">
    <location>
        <begin position="91"/>
        <end position="114"/>
    </location>
</feature>
<keyword evidence="1" id="KW-0472">Membrane</keyword>
<evidence type="ECO:0000256" key="1">
    <source>
        <dbReference type="SAM" id="Phobius"/>
    </source>
</evidence>
<evidence type="ECO:0008006" key="4">
    <source>
        <dbReference type="Google" id="ProtNLM"/>
    </source>
</evidence>
<proteinExistence type="predicted"/>
<sequence>MVLGFSVLSTGLHYAHNVFAIDQYPPVPGLSDLVAQILVAGAWVLLTAAGAVGYLRYTQRRYWAANAFLLVYSLSGLGSLGHFVIDVPNIPAFWFATIVTDALAAAAIWGFVMWTASMLGRAARLHPAAR</sequence>
<dbReference type="AlphaFoldDB" id="A0A4Q7J4F2"/>
<feature type="transmembrane region" description="Helical" evidence="1">
    <location>
        <begin position="36"/>
        <end position="55"/>
    </location>
</feature>
<evidence type="ECO:0000313" key="2">
    <source>
        <dbReference type="EMBL" id="RZQ61877.1"/>
    </source>
</evidence>
<name>A0A4Q7J4F2_9PSEU</name>
<reference evidence="2 3" key="1">
    <citation type="submission" date="2019-02" db="EMBL/GenBank/DDBJ databases">
        <title>Draft genome sequence of Amycolatopsis sp. 8-3EHSu isolated from roots of Suaeda maritima.</title>
        <authorList>
            <person name="Duangmal K."/>
            <person name="Chantavorakit T."/>
        </authorList>
    </citation>
    <scope>NUCLEOTIDE SEQUENCE [LARGE SCALE GENOMIC DNA]</scope>
    <source>
        <strain evidence="2 3">8-3EHSu</strain>
    </source>
</reference>
<protein>
    <recommendedName>
        <fullName evidence="4">DUF4383 domain-containing protein</fullName>
    </recommendedName>
</protein>
<dbReference type="EMBL" id="SFCC01000011">
    <property type="protein sequence ID" value="RZQ61877.1"/>
    <property type="molecule type" value="Genomic_DNA"/>
</dbReference>